<evidence type="ECO:0000313" key="3">
    <source>
        <dbReference type="EMBL" id="NPT53837.1"/>
    </source>
</evidence>
<dbReference type="PRINTS" id="PR00412">
    <property type="entry name" value="EPOXHYDRLASE"/>
</dbReference>
<evidence type="ECO:0000259" key="2">
    <source>
        <dbReference type="Pfam" id="PF00561"/>
    </source>
</evidence>
<dbReference type="AlphaFoldDB" id="A0A972NL71"/>
<reference evidence="3 4" key="1">
    <citation type="submission" date="2019-11" db="EMBL/GenBank/DDBJ databases">
        <title>Metabolism of dissolved organic matter in forest soils.</title>
        <authorList>
            <person name="Cyle K.T."/>
            <person name="Wilhelm R.C."/>
            <person name="Martinez C.E."/>
        </authorList>
    </citation>
    <scope>NUCLEOTIDE SEQUENCE [LARGE SCALE GENOMIC DNA]</scope>
    <source>
        <strain evidence="3 4">5N</strain>
    </source>
</reference>
<dbReference type="InterPro" id="IPR000073">
    <property type="entry name" value="AB_hydrolase_1"/>
</dbReference>
<keyword evidence="1 3" id="KW-0378">Hydrolase</keyword>
<dbReference type="GO" id="GO:0016787">
    <property type="term" value="F:hydrolase activity"/>
    <property type="evidence" value="ECO:0007669"/>
    <property type="project" value="UniProtKB-KW"/>
</dbReference>
<dbReference type="InterPro" id="IPR000639">
    <property type="entry name" value="Epox_hydrolase-like"/>
</dbReference>
<feature type="domain" description="AB hydrolase-1" evidence="2">
    <location>
        <begin position="57"/>
        <end position="302"/>
    </location>
</feature>
<gene>
    <name evidence="3" type="ORF">GNZ13_04225</name>
</gene>
<keyword evidence="4" id="KW-1185">Reference proteome</keyword>
<dbReference type="RefSeq" id="WP_172160763.1">
    <property type="nucleotide sequence ID" value="NZ_WOEZ01000020.1"/>
</dbReference>
<name>A0A972NL71_9BURK</name>
<accession>A0A972NL71</accession>
<dbReference type="Pfam" id="PF00561">
    <property type="entry name" value="Abhydrolase_1"/>
    <property type="match status" value="1"/>
</dbReference>
<organism evidence="3 4">
    <name type="scientific">Paraburkholderia elongata</name>
    <dbReference type="NCBI Taxonomy" id="2675747"/>
    <lineage>
        <taxon>Bacteria</taxon>
        <taxon>Pseudomonadati</taxon>
        <taxon>Pseudomonadota</taxon>
        <taxon>Betaproteobacteria</taxon>
        <taxon>Burkholderiales</taxon>
        <taxon>Burkholderiaceae</taxon>
        <taxon>Paraburkholderia</taxon>
    </lineage>
</organism>
<dbReference type="SUPFAM" id="SSF53474">
    <property type="entry name" value="alpha/beta-Hydrolases"/>
    <property type="match status" value="1"/>
</dbReference>
<evidence type="ECO:0000256" key="1">
    <source>
        <dbReference type="ARBA" id="ARBA00022801"/>
    </source>
</evidence>
<proteinExistence type="predicted"/>
<dbReference type="EMBL" id="WOEZ01000020">
    <property type="protein sequence ID" value="NPT53837.1"/>
    <property type="molecule type" value="Genomic_DNA"/>
</dbReference>
<evidence type="ECO:0000313" key="4">
    <source>
        <dbReference type="Proteomes" id="UP000655523"/>
    </source>
</evidence>
<protein>
    <submittedName>
        <fullName evidence="3">Alpha/beta fold hydrolase</fullName>
    </submittedName>
</protein>
<dbReference type="PANTHER" id="PTHR43329">
    <property type="entry name" value="EPOXIDE HYDROLASE"/>
    <property type="match status" value="1"/>
</dbReference>
<sequence>MSDATLREGSAHIERAAGAGSVYGVPELPDGFAKTFESCYIDVDGLRLHAVIGGEGPPLLLVCGWPQTWYAWRYVMPRLAQQFSVIAVEPRGVGLSEKAAVGYDSDTLANDLLGLMTALGHERFALMGFNIGNWTGYAMAAARPDRIERWVIVESIFPGVTPSPPVFDVRQLSDNLWHVGFNRAFGINERMVQGREKIYFGHQFASKAGSPNAIPDYAVEIYVDAVKNSEALRASFEYYRAIDVNMERNKERVKTRLPMPILAVGASRALGEYVEGTARLIADNVAGLVIADCGHFIPEEAPGAFLEAIEPFLWPLDPHRLSGSPAIPQDDGS</sequence>
<comment type="caution">
    <text evidence="3">The sequence shown here is derived from an EMBL/GenBank/DDBJ whole genome shotgun (WGS) entry which is preliminary data.</text>
</comment>
<dbReference type="InterPro" id="IPR029058">
    <property type="entry name" value="AB_hydrolase_fold"/>
</dbReference>
<dbReference type="Proteomes" id="UP000655523">
    <property type="component" value="Unassembled WGS sequence"/>
</dbReference>
<dbReference type="Gene3D" id="3.40.50.1820">
    <property type="entry name" value="alpha/beta hydrolase"/>
    <property type="match status" value="1"/>
</dbReference>